<sequence>MRCPHCATEFVPGEVSPAAFEADQQRRYDRDAPDDDRPGRRRRRRDDRQEAKEVVYSPGLWLELCGWIGALVLMGGAMFWLLVSAGAKNNPNANDDEAMGIVLAVLSGLSAIPYAVVMVVGGRKMRSLSGYGWALIASIGGISSVVLFPFACVFAFVPVVFGVWGLVALANPVVSLAFDENARGSDEWGG</sequence>
<name>A0ABU5EVJ0_9BACT</name>
<feature type="transmembrane region" description="Helical" evidence="2">
    <location>
        <begin position="60"/>
        <end position="81"/>
    </location>
</feature>
<feature type="transmembrane region" description="Helical" evidence="2">
    <location>
        <begin position="101"/>
        <end position="121"/>
    </location>
</feature>
<dbReference type="RefSeq" id="WP_320686101.1">
    <property type="nucleotide sequence ID" value="NZ_JAXBLV010000110.1"/>
</dbReference>
<protein>
    <submittedName>
        <fullName evidence="3">Uncharacterized protein</fullName>
    </submittedName>
</protein>
<dbReference type="InterPro" id="IPR036259">
    <property type="entry name" value="MFS_trans_sf"/>
</dbReference>
<keyword evidence="4" id="KW-1185">Reference proteome</keyword>
<feature type="compositionally biased region" description="Basic and acidic residues" evidence="1">
    <location>
        <begin position="23"/>
        <end position="38"/>
    </location>
</feature>
<gene>
    <name evidence="3" type="ORF">R5W23_000302</name>
</gene>
<feature type="region of interest" description="Disordered" evidence="1">
    <location>
        <begin position="16"/>
        <end position="48"/>
    </location>
</feature>
<evidence type="ECO:0000313" key="4">
    <source>
        <dbReference type="Proteomes" id="UP001272242"/>
    </source>
</evidence>
<reference evidence="4" key="1">
    <citation type="journal article" date="2023" name="Mar. Drugs">
        <title>Gemmata algarum, a Novel Planctomycete Isolated from an Algal Mat, Displays Antimicrobial Activity.</title>
        <authorList>
            <person name="Kumar G."/>
            <person name="Kallscheuer N."/>
            <person name="Kashif M."/>
            <person name="Ahamad S."/>
            <person name="Jagadeeshwari U."/>
            <person name="Pannikurungottu S."/>
            <person name="Haufschild T."/>
            <person name="Kabuu M."/>
            <person name="Sasikala C."/>
            <person name="Jogler C."/>
            <person name="Ramana C."/>
        </authorList>
    </citation>
    <scope>NUCLEOTIDE SEQUENCE [LARGE SCALE GENOMIC DNA]</scope>
    <source>
        <strain evidence="4">JC673</strain>
    </source>
</reference>
<comment type="caution">
    <text evidence="3">The sequence shown here is derived from an EMBL/GenBank/DDBJ whole genome shotgun (WGS) entry which is preliminary data.</text>
</comment>
<dbReference type="SUPFAM" id="SSF103473">
    <property type="entry name" value="MFS general substrate transporter"/>
    <property type="match status" value="1"/>
</dbReference>
<evidence type="ECO:0000256" key="1">
    <source>
        <dbReference type="SAM" id="MobiDB-lite"/>
    </source>
</evidence>
<proteinExistence type="predicted"/>
<accession>A0ABU5EVJ0</accession>
<feature type="transmembrane region" description="Helical" evidence="2">
    <location>
        <begin position="133"/>
        <end position="166"/>
    </location>
</feature>
<keyword evidence="2" id="KW-0472">Membrane</keyword>
<evidence type="ECO:0000313" key="3">
    <source>
        <dbReference type="EMBL" id="MDY3559311.1"/>
    </source>
</evidence>
<evidence type="ECO:0000256" key="2">
    <source>
        <dbReference type="SAM" id="Phobius"/>
    </source>
</evidence>
<keyword evidence="2" id="KW-1133">Transmembrane helix</keyword>
<organism evidence="3 4">
    <name type="scientific">Gemmata algarum</name>
    <dbReference type="NCBI Taxonomy" id="2975278"/>
    <lineage>
        <taxon>Bacteria</taxon>
        <taxon>Pseudomonadati</taxon>
        <taxon>Planctomycetota</taxon>
        <taxon>Planctomycetia</taxon>
        <taxon>Gemmatales</taxon>
        <taxon>Gemmataceae</taxon>
        <taxon>Gemmata</taxon>
    </lineage>
</organism>
<dbReference type="EMBL" id="JAXBLV010000110">
    <property type="protein sequence ID" value="MDY3559311.1"/>
    <property type="molecule type" value="Genomic_DNA"/>
</dbReference>
<keyword evidence="2" id="KW-0812">Transmembrane</keyword>
<dbReference type="Proteomes" id="UP001272242">
    <property type="component" value="Unassembled WGS sequence"/>
</dbReference>